<dbReference type="Pfam" id="PF10908">
    <property type="entry name" value="Tlde1_dom"/>
    <property type="match status" value="1"/>
</dbReference>
<organism evidence="2 3">
    <name type="scientific">Candidatus Burkholderia verschuerenii</name>
    <dbReference type="NCBI Taxonomy" id="242163"/>
    <lineage>
        <taxon>Bacteria</taxon>
        <taxon>Pseudomonadati</taxon>
        <taxon>Pseudomonadota</taxon>
        <taxon>Betaproteobacteria</taxon>
        <taxon>Burkholderiales</taxon>
        <taxon>Burkholderiaceae</taxon>
        <taxon>Burkholderia</taxon>
    </lineage>
</organism>
<accession>A0A0L0M8G8</accession>
<keyword evidence="3" id="KW-1185">Reference proteome</keyword>
<dbReference type="AlphaFoldDB" id="A0A0L0M8G8"/>
<comment type="caution">
    <text evidence="2">The sequence shown here is derived from an EMBL/GenBank/DDBJ whole genome shotgun (WGS) entry which is preliminary data.</text>
</comment>
<protein>
    <recommendedName>
        <fullName evidence="1">Tlde1 domain-containing protein</fullName>
    </recommendedName>
</protein>
<evidence type="ECO:0000313" key="3">
    <source>
        <dbReference type="Proteomes" id="UP000036959"/>
    </source>
</evidence>
<dbReference type="InterPro" id="IPR021225">
    <property type="entry name" value="Tlde1_dom"/>
</dbReference>
<evidence type="ECO:0000313" key="2">
    <source>
        <dbReference type="EMBL" id="KND58570.1"/>
    </source>
</evidence>
<reference evidence="3" key="1">
    <citation type="submission" date="2015-06" db="EMBL/GenBank/DDBJ databases">
        <title>Comparative genomics of Burkholderia leaf nodule symbionts.</title>
        <authorList>
            <person name="Carlier A."/>
            <person name="Eberl L."/>
            <person name="Pinto-Carbo M."/>
        </authorList>
    </citation>
    <scope>NUCLEOTIDE SEQUENCE [LARGE SCALE GENOMIC DNA]</scope>
    <source>
        <strain evidence="3">UZHbot4</strain>
    </source>
</reference>
<dbReference type="RefSeq" id="WP_050455297.1">
    <property type="nucleotide sequence ID" value="NZ_LFJJ01000177.1"/>
</dbReference>
<proteinExistence type="predicted"/>
<feature type="domain" description="Tlde1" evidence="1">
    <location>
        <begin position="1"/>
        <end position="114"/>
    </location>
</feature>
<name>A0A0L0M8G8_9BURK</name>
<evidence type="ECO:0000259" key="1">
    <source>
        <dbReference type="Pfam" id="PF10908"/>
    </source>
</evidence>
<dbReference type="PATRIC" id="fig|242163.4.peg.2222"/>
<sequence length="126" mass="14115">MDNPDATAVAGSGPIPAGTYFIVARQSGGRLGWLWDYIKDRASDVHRDNWFALYRNDKVVSDYMFIKGVKRGNFRLHPNGRFGVSDGCITLVNPTQFDNLRAWLLSQDAKMIPGTSIPYYGTVTVR</sequence>
<dbReference type="EMBL" id="LFJJ01000177">
    <property type="protein sequence ID" value="KND58570.1"/>
    <property type="molecule type" value="Genomic_DNA"/>
</dbReference>
<dbReference type="Proteomes" id="UP000036959">
    <property type="component" value="Unassembled WGS sequence"/>
</dbReference>
<gene>
    <name evidence="2" type="ORF">BVER_03535c</name>
</gene>